<dbReference type="OrthoDB" id="197676at2759"/>
<sequence>MKKLKKERDVIILNRRMLLRPKPENLYHRNIAPTGTFGDEVEIALLDPFIFTVVYNVMNILALEESFKGRPGMEHLLEQGVIDPVTLTMSRNQILRRNEFGTEEDSDILKSQPARGRFIENDSGLGKALRRRPSVTDLMVKNILWNDPSIDAQAQVTERRQHRRRTSELLDQKLAERPDINSLVERGIIIETNDMFVAEVATAMQRVQNMGMSDQHKRLVSKIIADLLTQHNITVHDMNQRHVEKMKEYKRMEDEAHKESRRRERKLRTELDNRARLIAHNNAVIERYEQEKKEAQQEMSEEIKKMKEDYEEQLRILQESTRIPISTSVPSLQQMNADFNQYYRSYVQSLQQLQQSISQSRDTNSAAFMNNVVQQTTQLNTAHNNQIEKQKKELTTAFQSQMNARKQAHDEEFAKLQEHHNETLKTKTEEIEKLKQQKKEMSQIVTKKLQNLQYTHEKEIEKERTIATLLQQNLKEQKKHF</sequence>
<dbReference type="InterPro" id="IPR004018">
    <property type="entry name" value="RPEL_repeat"/>
</dbReference>
<dbReference type="EMBL" id="ASPP01007144">
    <property type="protein sequence ID" value="ETO27616.1"/>
    <property type="molecule type" value="Genomic_DNA"/>
</dbReference>
<keyword evidence="1" id="KW-0677">Repeat</keyword>
<dbReference type="Proteomes" id="UP000023152">
    <property type="component" value="Unassembled WGS sequence"/>
</dbReference>
<evidence type="ECO:0000313" key="4">
    <source>
        <dbReference type="EMBL" id="ETO27616.1"/>
    </source>
</evidence>
<reference evidence="4 5" key="1">
    <citation type="journal article" date="2013" name="Curr. Biol.">
        <title>The Genome of the Foraminiferan Reticulomyxa filosa.</title>
        <authorList>
            <person name="Glockner G."/>
            <person name="Hulsmann N."/>
            <person name="Schleicher M."/>
            <person name="Noegel A.A."/>
            <person name="Eichinger L."/>
            <person name="Gallinger C."/>
            <person name="Pawlowski J."/>
            <person name="Sierra R."/>
            <person name="Euteneuer U."/>
            <person name="Pillet L."/>
            <person name="Moustafa A."/>
            <person name="Platzer M."/>
            <person name="Groth M."/>
            <person name="Szafranski K."/>
            <person name="Schliwa M."/>
        </authorList>
    </citation>
    <scope>NUCLEOTIDE SEQUENCE [LARGE SCALE GENOMIC DNA]</scope>
</reference>
<protein>
    <submittedName>
        <fullName evidence="4">Uncharacterized protein</fullName>
    </submittedName>
</protein>
<proteinExistence type="predicted"/>
<feature type="repeat" description="RPEL" evidence="2">
    <location>
        <begin position="168"/>
        <end position="193"/>
    </location>
</feature>
<keyword evidence="5" id="KW-1185">Reference proteome</keyword>
<evidence type="ECO:0000256" key="1">
    <source>
        <dbReference type="ARBA" id="ARBA00022737"/>
    </source>
</evidence>
<dbReference type="Gene3D" id="6.10.140.2130">
    <property type="match status" value="1"/>
</dbReference>
<name>X6NNN3_RETFI</name>
<evidence type="ECO:0000256" key="2">
    <source>
        <dbReference type="PROSITE-ProRule" id="PRU00401"/>
    </source>
</evidence>
<gene>
    <name evidence="4" type="ORF">RFI_09518</name>
</gene>
<feature type="coiled-coil region" evidence="3">
    <location>
        <begin position="235"/>
        <end position="320"/>
    </location>
</feature>
<dbReference type="AlphaFoldDB" id="X6NNN3"/>
<dbReference type="PROSITE" id="PS51073">
    <property type="entry name" value="RPEL"/>
    <property type="match status" value="1"/>
</dbReference>
<evidence type="ECO:0000313" key="5">
    <source>
        <dbReference type="Proteomes" id="UP000023152"/>
    </source>
</evidence>
<accession>X6NNN3</accession>
<feature type="coiled-coil region" evidence="3">
    <location>
        <begin position="417"/>
        <end position="451"/>
    </location>
</feature>
<organism evidence="4 5">
    <name type="scientific">Reticulomyxa filosa</name>
    <dbReference type="NCBI Taxonomy" id="46433"/>
    <lineage>
        <taxon>Eukaryota</taxon>
        <taxon>Sar</taxon>
        <taxon>Rhizaria</taxon>
        <taxon>Retaria</taxon>
        <taxon>Foraminifera</taxon>
        <taxon>Monothalamids</taxon>
        <taxon>Reticulomyxidae</taxon>
        <taxon>Reticulomyxa</taxon>
    </lineage>
</organism>
<dbReference type="SMART" id="SM00707">
    <property type="entry name" value="RPEL"/>
    <property type="match status" value="3"/>
</dbReference>
<comment type="caution">
    <text evidence="4">The sequence shown here is derived from an EMBL/GenBank/DDBJ whole genome shotgun (WGS) entry which is preliminary data.</text>
</comment>
<evidence type="ECO:0000256" key="3">
    <source>
        <dbReference type="SAM" id="Coils"/>
    </source>
</evidence>
<keyword evidence="3" id="KW-0175">Coiled coil</keyword>